<accession>A0ABU4RQ95</accession>
<evidence type="ECO:0000313" key="2">
    <source>
        <dbReference type="Proteomes" id="UP001274321"/>
    </source>
</evidence>
<organism evidence="1 2">
    <name type="scientific">Terrihabitans rhizophilus</name>
    <dbReference type="NCBI Taxonomy" id="3092662"/>
    <lineage>
        <taxon>Bacteria</taxon>
        <taxon>Pseudomonadati</taxon>
        <taxon>Pseudomonadota</taxon>
        <taxon>Alphaproteobacteria</taxon>
        <taxon>Hyphomicrobiales</taxon>
        <taxon>Terrihabitans</taxon>
    </lineage>
</organism>
<keyword evidence="2" id="KW-1185">Reference proteome</keyword>
<gene>
    <name evidence="1" type="ORF">SCD90_06970</name>
</gene>
<sequence>MITPSQMLADAGTIKLNQKNIFGFTHYAAEVKQQIDIITGAKQPPARLRPYMNIKDEWKFPAAGALESFHESFKDTDVFVLEVSSIRKIIFKAFFLQINRTRELLGVNEKTAASWWDPMMRFQVNDTSKIPAELEGVPREVAETIRIEEQSTDQIYKEIRELVVFLRKPVVLVSHFNTDYKGAPIPQRTKIIRAMERLQEEGMATLFDPTAHVLDMGVPTALMDLAHYKPAFQTRVAECLTDNIKAAA</sequence>
<name>A0ABU4RQ95_9HYPH</name>
<protein>
    <submittedName>
        <fullName evidence="1">Uncharacterized protein</fullName>
    </submittedName>
</protein>
<reference evidence="1 2" key="1">
    <citation type="submission" date="2023-11" db="EMBL/GenBank/DDBJ databases">
        <authorList>
            <person name="Bao R."/>
        </authorList>
    </citation>
    <scope>NUCLEOTIDE SEQUENCE [LARGE SCALE GENOMIC DNA]</scope>
    <source>
        <strain evidence="1 2">PJ23</strain>
    </source>
</reference>
<dbReference type="Proteomes" id="UP001274321">
    <property type="component" value="Unassembled WGS sequence"/>
</dbReference>
<comment type="caution">
    <text evidence="1">The sequence shown here is derived from an EMBL/GenBank/DDBJ whole genome shotgun (WGS) entry which is preliminary data.</text>
</comment>
<evidence type="ECO:0000313" key="1">
    <source>
        <dbReference type="EMBL" id="MDX6805800.1"/>
    </source>
</evidence>
<proteinExistence type="predicted"/>
<dbReference type="RefSeq" id="WP_319843927.1">
    <property type="nucleotide sequence ID" value="NZ_JAXAFJ010000003.1"/>
</dbReference>
<dbReference type="EMBL" id="JAXAFJ010000003">
    <property type="protein sequence ID" value="MDX6805800.1"/>
    <property type="molecule type" value="Genomic_DNA"/>
</dbReference>